<accession>A0AAD3DDV9</accession>
<feature type="compositionally biased region" description="Polar residues" evidence="1">
    <location>
        <begin position="49"/>
        <end position="58"/>
    </location>
</feature>
<feature type="non-terminal residue" evidence="2">
    <location>
        <position position="1"/>
    </location>
</feature>
<feature type="compositionally biased region" description="Low complexity" evidence="1">
    <location>
        <begin position="235"/>
        <end position="293"/>
    </location>
</feature>
<keyword evidence="3" id="KW-1185">Reference proteome</keyword>
<dbReference type="EMBL" id="BMAR01000001">
    <property type="protein sequence ID" value="GFR39945.1"/>
    <property type="molecule type" value="Genomic_DNA"/>
</dbReference>
<feature type="compositionally biased region" description="Basic and acidic residues" evidence="1">
    <location>
        <begin position="427"/>
        <end position="446"/>
    </location>
</feature>
<proteinExistence type="predicted"/>
<gene>
    <name evidence="2" type="ORF">Agub_g22</name>
</gene>
<evidence type="ECO:0000313" key="3">
    <source>
        <dbReference type="Proteomes" id="UP001054857"/>
    </source>
</evidence>
<reference evidence="2 3" key="1">
    <citation type="journal article" date="2021" name="Sci. Rep.">
        <title>Genome sequencing of the multicellular alga Astrephomene provides insights into convergent evolution of germ-soma differentiation.</title>
        <authorList>
            <person name="Yamashita S."/>
            <person name="Yamamoto K."/>
            <person name="Matsuzaki R."/>
            <person name="Suzuki S."/>
            <person name="Yamaguchi H."/>
            <person name="Hirooka S."/>
            <person name="Minakuchi Y."/>
            <person name="Miyagishima S."/>
            <person name="Kawachi M."/>
            <person name="Toyoda A."/>
            <person name="Nozaki H."/>
        </authorList>
    </citation>
    <scope>NUCLEOTIDE SEQUENCE [LARGE SCALE GENOMIC DNA]</scope>
    <source>
        <strain evidence="2 3">NIES-4017</strain>
    </source>
</reference>
<name>A0AAD3DDV9_9CHLO</name>
<comment type="caution">
    <text evidence="2">The sequence shown here is derived from an EMBL/GenBank/DDBJ whole genome shotgun (WGS) entry which is preliminary data.</text>
</comment>
<feature type="region of interest" description="Disordered" evidence="1">
    <location>
        <begin position="217"/>
        <end position="315"/>
    </location>
</feature>
<evidence type="ECO:0000256" key="1">
    <source>
        <dbReference type="SAM" id="MobiDB-lite"/>
    </source>
</evidence>
<feature type="region of interest" description="Disordered" evidence="1">
    <location>
        <begin position="411"/>
        <end position="557"/>
    </location>
</feature>
<dbReference type="Proteomes" id="UP001054857">
    <property type="component" value="Unassembled WGS sequence"/>
</dbReference>
<feature type="compositionally biased region" description="Low complexity" evidence="1">
    <location>
        <begin position="539"/>
        <end position="549"/>
    </location>
</feature>
<sequence>MSNDKDPVLPYIGDTLHVTRLPQQLNVEVTELLEKTDSLLNSPVGGPSLSDTARSNGSLRRLNLPPTRQSRSIRRASSLRSGTVDGAGADEYSDAGSRLRESFDAATRKFLAFKKTASFKEPLSVDIPRKATSSEREVPTPRLKDALTSRSTPSIALTDPSTTLERSASMTLISNQRDTSAGGTGRTYNSFAGLQDMVSMVDELVAASAAGSVLNAPQETRFGSPGRLGVGTTQGSVAGVGSRGSSVVAGLDSSRPAAAGLRSSSPSRLGSPSRLPSSPLRSSSPLRPSSPLRKASGPSGVAVPPLAAASPRGAQGSRRAQLQALLSKDVAQPEAVIKFKAELAGQARSPVNMAALTGDFQEKLDQVERKLKNWDLVETVATERFTTGMDAALDAIFSRVNLTWPSGGVAFPGAPASTSGRPSSKGLSREGERRHSKAEGAPERHFRGSGGCPGEAEDAGCGWGSPASSGSKVFGWDEVSSSTTGPADHQHPSSDSEASAGGRGGDAHSRGSKHHSQRRDSGSGQGMYGSRRREGSGAGVSSRGRSMSSKQGAARMV</sequence>
<feature type="region of interest" description="Disordered" evidence="1">
    <location>
        <begin position="40"/>
        <end position="97"/>
    </location>
</feature>
<dbReference type="AlphaFoldDB" id="A0AAD3DDV9"/>
<organism evidence="2 3">
    <name type="scientific">Astrephomene gubernaculifera</name>
    <dbReference type="NCBI Taxonomy" id="47775"/>
    <lineage>
        <taxon>Eukaryota</taxon>
        <taxon>Viridiplantae</taxon>
        <taxon>Chlorophyta</taxon>
        <taxon>core chlorophytes</taxon>
        <taxon>Chlorophyceae</taxon>
        <taxon>CS clade</taxon>
        <taxon>Chlamydomonadales</taxon>
        <taxon>Astrephomenaceae</taxon>
        <taxon>Astrephomene</taxon>
    </lineage>
</organism>
<evidence type="ECO:0000313" key="2">
    <source>
        <dbReference type="EMBL" id="GFR39945.1"/>
    </source>
</evidence>
<protein>
    <submittedName>
        <fullName evidence="2">Uncharacterized protein</fullName>
    </submittedName>
</protein>
<feature type="compositionally biased region" description="Polar residues" evidence="1">
    <location>
        <begin position="416"/>
        <end position="426"/>
    </location>
</feature>